<dbReference type="OrthoDB" id="9790239at2"/>
<dbReference type="Gene3D" id="3.30.1300.30">
    <property type="entry name" value="GSPII I/J protein-like"/>
    <property type="match status" value="1"/>
</dbReference>
<gene>
    <name evidence="3" type="ORF">UABAM_01912</name>
</gene>
<dbReference type="Gene3D" id="1.10.40.60">
    <property type="entry name" value="EpsJ-like"/>
    <property type="match status" value="2"/>
</dbReference>
<dbReference type="InterPro" id="IPR038072">
    <property type="entry name" value="GspK_central_sf"/>
</dbReference>
<keyword evidence="4" id="KW-1185">Reference proteome</keyword>
<dbReference type="RefSeq" id="WP_151967755.1">
    <property type="nucleotide sequence ID" value="NZ_AP019860.1"/>
</dbReference>
<sequence>MIKKAKKGIALVMVLMLCTILVVVVSEFAYSCKVDAYVAYNQAHDLQNRYALISFLNRAIARIQLDALADNDNQDKNSQKEKTYDTIFDPWALQGQKLEVELGDTTVEGFIIDEERKFPLLKLIEKEKKSENKDNNNQNNNNNNNNDNNKKPNNNNKKKVSYKKVFTKLLKVVSKKDGKTAEAMHDGIVAWLKEKKGKMKEKYPTKVAIYSLKELLFAKGIDQTTLLGGEDKKKRKVTGFANYITIWSQGKVNINTASQQVLLSLSDKMTPDIAKAIIAKRKNREDVFKKTAELPQKVSEVTKNVFGEIQDKIGVSSEYFRITATAKTENVTKQLVAVVHRQEKKVYTIYCEIK</sequence>
<dbReference type="GO" id="GO:0016020">
    <property type="term" value="C:membrane"/>
    <property type="evidence" value="ECO:0007669"/>
    <property type="project" value="InterPro"/>
</dbReference>
<protein>
    <recommendedName>
        <fullName evidence="2">T2SS protein K second SAM-like domain-containing protein</fullName>
    </recommendedName>
</protein>
<evidence type="ECO:0000259" key="2">
    <source>
        <dbReference type="Pfam" id="PF03934"/>
    </source>
</evidence>
<evidence type="ECO:0000313" key="3">
    <source>
        <dbReference type="EMBL" id="BBM83559.1"/>
    </source>
</evidence>
<dbReference type="PANTHER" id="PTHR38831">
    <property type="entry name" value="TYPE II SECRETION SYSTEM PROTEIN K"/>
    <property type="match status" value="1"/>
</dbReference>
<proteinExistence type="predicted"/>
<organism evidence="3 4">
    <name type="scientific">Uabimicrobium amorphum</name>
    <dbReference type="NCBI Taxonomy" id="2596890"/>
    <lineage>
        <taxon>Bacteria</taxon>
        <taxon>Pseudomonadati</taxon>
        <taxon>Planctomycetota</taxon>
        <taxon>Candidatus Uabimicrobiia</taxon>
        <taxon>Candidatus Uabimicrobiales</taxon>
        <taxon>Candidatus Uabimicrobiaceae</taxon>
        <taxon>Candidatus Uabimicrobium</taxon>
    </lineage>
</organism>
<evidence type="ECO:0000256" key="1">
    <source>
        <dbReference type="SAM" id="MobiDB-lite"/>
    </source>
</evidence>
<dbReference type="SUPFAM" id="SSF47781">
    <property type="entry name" value="RuvA domain 2-like"/>
    <property type="match status" value="1"/>
</dbReference>
<accession>A0A5S9F3I3</accession>
<dbReference type="AlphaFoldDB" id="A0A5S9F3I3"/>
<evidence type="ECO:0000313" key="4">
    <source>
        <dbReference type="Proteomes" id="UP000326354"/>
    </source>
</evidence>
<dbReference type="GO" id="GO:0009306">
    <property type="term" value="P:protein secretion"/>
    <property type="evidence" value="ECO:0007669"/>
    <property type="project" value="InterPro"/>
</dbReference>
<reference evidence="3 4" key="1">
    <citation type="submission" date="2019-08" db="EMBL/GenBank/DDBJ databases">
        <title>Complete genome sequence of Candidatus Uab amorphum.</title>
        <authorList>
            <person name="Shiratori T."/>
            <person name="Suzuki S."/>
            <person name="Kakizawa Y."/>
            <person name="Ishida K."/>
        </authorList>
    </citation>
    <scope>NUCLEOTIDE SEQUENCE [LARGE SCALE GENOMIC DNA]</scope>
    <source>
        <strain evidence="3 4">SRT547</strain>
    </source>
</reference>
<feature type="domain" description="T2SS protein K second SAM-like" evidence="2">
    <location>
        <begin position="252"/>
        <end position="294"/>
    </location>
</feature>
<dbReference type="EMBL" id="AP019860">
    <property type="protein sequence ID" value="BBM83559.1"/>
    <property type="molecule type" value="Genomic_DNA"/>
</dbReference>
<dbReference type="PANTHER" id="PTHR38831:SF2">
    <property type="entry name" value="TYPE II SECRETION SYSTEM PROTEIN K"/>
    <property type="match status" value="1"/>
</dbReference>
<dbReference type="KEGG" id="uam:UABAM_01912"/>
<feature type="region of interest" description="Disordered" evidence="1">
    <location>
        <begin position="129"/>
        <end position="158"/>
    </location>
</feature>
<name>A0A5S9F3I3_UABAM</name>
<dbReference type="InterPro" id="IPR010994">
    <property type="entry name" value="RuvA_2-like"/>
</dbReference>
<dbReference type="Pfam" id="PF03934">
    <property type="entry name" value="T2SSK"/>
    <property type="match status" value="1"/>
</dbReference>
<feature type="compositionally biased region" description="Low complexity" evidence="1">
    <location>
        <begin position="135"/>
        <end position="155"/>
    </location>
</feature>
<dbReference type="InterPro" id="IPR005628">
    <property type="entry name" value="GspK"/>
</dbReference>
<dbReference type="Proteomes" id="UP000326354">
    <property type="component" value="Chromosome"/>
</dbReference>
<dbReference type="InterPro" id="IPR049179">
    <property type="entry name" value="T2SSK_SAM-like_2nd"/>
</dbReference>